<evidence type="ECO:0008006" key="9">
    <source>
        <dbReference type="Google" id="ProtNLM"/>
    </source>
</evidence>
<name>A0A2S6MXQ5_RHOGL</name>
<dbReference type="RefSeq" id="WP_104522149.1">
    <property type="nucleotide sequence ID" value="NZ_NHRY01000262.1"/>
</dbReference>
<dbReference type="OrthoDB" id="7992784at2"/>
<proteinExistence type="predicted"/>
<feature type="transmembrane region" description="Helical" evidence="6">
    <location>
        <begin position="28"/>
        <end position="53"/>
    </location>
</feature>
<dbReference type="GO" id="GO:0005886">
    <property type="term" value="C:plasma membrane"/>
    <property type="evidence" value="ECO:0007669"/>
    <property type="project" value="UniProtKB-SubCell"/>
</dbReference>
<feature type="transmembrane region" description="Helical" evidence="6">
    <location>
        <begin position="142"/>
        <end position="159"/>
    </location>
</feature>
<evidence type="ECO:0000256" key="5">
    <source>
        <dbReference type="ARBA" id="ARBA00023136"/>
    </source>
</evidence>
<keyword evidence="2" id="KW-1003">Cell membrane</keyword>
<gene>
    <name evidence="7" type="ORF">CCS01_28110</name>
</gene>
<dbReference type="InterPro" id="IPR020948">
    <property type="entry name" value="P_starv_induced_PsiE-like"/>
</dbReference>
<protein>
    <recommendedName>
        <fullName evidence="9">Phosphate-starvation-inducible E-like protein</fullName>
    </recommendedName>
</protein>
<accession>A0A2S6MXQ5</accession>
<evidence type="ECO:0000256" key="2">
    <source>
        <dbReference type="ARBA" id="ARBA00022475"/>
    </source>
</evidence>
<evidence type="ECO:0000256" key="3">
    <source>
        <dbReference type="ARBA" id="ARBA00022692"/>
    </source>
</evidence>
<evidence type="ECO:0000313" key="7">
    <source>
        <dbReference type="EMBL" id="PPQ27145.1"/>
    </source>
</evidence>
<dbReference type="AlphaFoldDB" id="A0A2S6MXQ5"/>
<keyword evidence="8" id="KW-1185">Reference proteome</keyword>
<dbReference type="Proteomes" id="UP000239724">
    <property type="component" value="Unassembled WGS sequence"/>
</dbReference>
<comment type="subcellular location">
    <subcellularLocation>
        <location evidence="1">Cell membrane</location>
        <topology evidence="1">Multi-pass membrane protein</topology>
    </subcellularLocation>
</comment>
<organism evidence="7 8">
    <name type="scientific">Rhodopila globiformis</name>
    <name type="common">Rhodopseudomonas globiformis</name>
    <dbReference type="NCBI Taxonomy" id="1071"/>
    <lineage>
        <taxon>Bacteria</taxon>
        <taxon>Pseudomonadati</taxon>
        <taxon>Pseudomonadota</taxon>
        <taxon>Alphaproteobacteria</taxon>
        <taxon>Acetobacterales</taxon>
        <taxon>Acetobacteraceae</taxon>
        <taxon>Rhodopila</taxon>
    </lineage>
</organism>
<reference evidence="7 8" key="1">
    <citation type="journal article" date="2018" name="Arch. Microbiol.">
        <title>New insights into the metabolic potential of the phototrophic purple bacterium Rhodopila globiformis DSM 161(T) from its draft genome sequence and evidence for a vanadium-dependent nitrogenase.</title>
        <authorList>
            <person name="Imhoff J.F."/>
            <person name="Rahn T."/>
            <person name="Kunzel S."/>
            <person name="Neulinger S.C."/>
        </authorList>
    </citation>
    <scope>NUCLEOTIDE SEQUENCE [LARGE SCALE GENOMIC DNA]</scope>
    <source>
        <strain evidence="7 8">DSM 161</strain>
    </source>
</reference>
<evidence type="ECO:0000256" key="1">
    <source>
        <dbReference type="ARBA" id="ARBA00004651"/>
    </source>
</evidence>
<dbReference type="EMBL" id="NHRY01000262">
    <property type="protein sequence ID" value="PPQ27145.1"/>
    <property type="molecule type" value="Genomic_DNA"/>
</dbReference>
<keyword evidence="5 6" id="KW-0472">Membrane</keyword>
<evidence type="ECO:0000256" key="4">
    <source>
        <dbReference type="ARBA" id="ARBA00022989"/>
    </source>
</evidence>
<keyword evidence="4 6" id="KW-1133">Transmembrane helix</keyword>
<evidence type="ECO:0000313" key="8">
    <source>
        <dbReference type="Proteomes" id="UP000239724"/>
    </source>
</evidence>
<comment type="caution">
    <text evidence="7">The sequence shown here is derived from an EMBL/GenBank/DDBJ whole genome shotgun (WGS) entry which is preliminary data.</text>
</comment>
<dbReference type="Pfam" id="PF06146">
    <property type="entry name" value="PsiE"/>
    <property type="match status" value="1"/>
</dbReference>
<sequence length="177" mass="19069">MTTSNINVDETARVLPGPRRLFRGVEHALYLALGVLLCLTTVMALAGAAVTLWQGLGEWTATETVFAVIDRLLFVLMLIEILHTVQVSVEDGALSGEPFLVVGLIASIRRILVITLESSKVSQQGIGPEEVDRMFRTSMTELGVLAVLILVMVASIYVLRRAQPGGSRAVLLGGRVT</sequence>
<evidence type="ECO:0000256" key="6">
    <source>
        <dbReference type="SAM" id="Phobius"/>
    </source>
</evidence>
<keyword evidence="3 6" id="KW-0812">Transmembrane</keyword>